<dbReference type="Proteomes" id="UP001197741">
    <property type="component" value="Unassembled WGS sequence"/>
</dbReference>
<keyword evidence="1" id="KW-0812">Transmembrane</keyword>
<feature type="transmembrane region" description="Helical" evidence="1">
    <location>
        <begin position="6"/>
        <end position="23"/>
    </location>
</feature>
<feature type="transmembrane region" description="Helical" evidence="1">
    <location>
        <begin position="131"/>
        <end position="148"/>
    </location>
</feature>
<dbReference type="SUPFAM" id="SSF81324">
    <property type="entry name" value="Voltage-gated potassium channels"/>
    <property type="match status" value="1"/>
</dbReference>
<proteinExistence type="predicted"/>
<dbReference type="AlphaFoldDB" id="A0AAW4UNW9"/>
<evidence type="ECO:0000313" key="4">
    <source>
        <dbReference type="Proteomes" id="UP001197741"/>
    </source>
</evidence>
<comment type="caution">
    <text evidence="3">The sequence shown here is derived from an EMBL/GenBank/DDBJ whole genome shotgun (WGS) entry which is preliminary data.</text>
</comment>
<evidence type="ECO:0000256" key="1">
    <source>
        <dbReference type="SAM" id="Phobius"/>
    </source>
</evidence>
<name>A0AAW4UNW9_9FIRM</name>
<sequence>MISFVIKFITIVFVIVSVCTFEKKKSIIERIFKAIKNAYYELVNQQGPILKFLLKFVGIMLLMVFYLISFQKCCLLDGRTVSIKSIAISVLIWIITLLIMYFGFGCVLAIFSKTVELIGDVKDRKIGIKMMCSFLLLTLLAFFSFIAEKEMRDNLFFLFVGLVSCYILNIQILIKIVKNPFCIIEDKNKRESKNRVLILFTSLLIVLMIILNMYLLVLWTYFSFDGAYNCSSGSISKWNLLYYTIISFTTIGYGDICPTTVESQAVAILISITSVICLIIFVSSLLSAKNDILGNKEKEE</sequence>
<dbReference type="InterPro" id="IPR013099">
    <property type="entry name" value="K_chnl_dom"/>
</dbReference>
<feature type="transmembrane region" description="Helical" evidence="1">
    <location>
        <begin position="240"/>
        <end position="258"/>
    </location>
</feature>
<feature type="transmembrane region" description="Helical" evidence="1">
    <location>
        <begin position="197"/>
        <end position="220"/>
    </location>
</feature>
<keyword evidence="3" id="KW-0407">Ion channel</keyword>
<reference evidence="3" key="1">
    <citation type="submission" date="2021-10" db="EMBL/GenBank/DDBJ databases">
        <title>Collection of gut derived symbiotic bacterial strains cultured from healthy donors.</title>
        <authorList>
            <person name="Lin H."/>
            <person name="Littmann E."/>
            <person name="Kohout C."/>
            <person name="Pamer E.G."/>
        </authorList>
    </citation>
    <scope>NUCLEOTIDE SEQUENCE</scope>
    <source>
        <strain evidence="3">DFI.7.28A</strain>
    </source>
</reference>
<organism evidence="3 4">
    <name type="scientific">Agathobacter rectalis</name>
    <dbReference type="NCBI Taxonomy" id="39491"/>
    <lineage>
        <taxon>Bacteria</taxon>
        <taxon>Bacillati</taxon>
        <taxon>Bacillota</taxon>
        <taxon>Clostridia</taxon>
        <taxon>Lachnospirales</taxon>
        <taxon>Lachnospiraceae</taxon>
        <taxon>Agathobacter</taxon>
    </lineage>
</organism>
<dbReference type="Pfam" id="PF07885">
    <property type="entry name" value="Ion_trans_2"/>
    <property type="match status" value="1"/>
</dbReference>
<keyword evidence="1" id="KW-0472">Membrane</keyword>
<protein>
    <submittedName>
        <fullName evidence="3">Potassium channel family protein</fullName>
    </submittedName>
</protein>
<dbReference type="RefSeq" id="WP_306783350.1">
    <property type="nucleotide sequence ID" value="NZ_CP143947.1"/>
</dbReference>
<keyword evidence="1" id="KW-1133">Transmembrane helix</keyword>
<feature type="transmembrane region" description="Helical" evidence="1">
    <location>
        <begin position="90"/>
        <end position="111"/>
    </location>
</feature>
<dbReference type="Gene3D" id="1.10.287.70">
    <property type="match status" value="1"/>
</dbReference>
<keyword evidence="3" id="KW-0406">Ion transport</keyword>
<gene>
    <name evidence="3" type="ORF">LIZ82_13310</name>
</gene>
<feature type="transmembrane region" description="Helical" evidence="1">
    <location>
        <begin position="265"/>
        <end position="286"/>
    </location>
</feature>
<evidence type="ECO:0000259" key="2">
    <source>
        <dbReference type="Pfam" id="PF07885"/>
    </source>
</evidence>
<accession>A0AAW4UNW9</accession>
<evidence type="ECO:0000313" key="3">
    <source>
        <dbReference type="EMBL" id="MCB6961857.1"/>
    </source>
</evidence>
<keyword evidence="3" id="KW-0813">Transport</keyword>
<dbReference type="GO" id="GO:0034220">
    <property type="term" value="P:monoatomic ion transmembrane transport"/>
    <property type="evidence" value="ECO:0007669"/>
    <property type="project" value="UniProtKB-KW"/>
</dbReference>
<feature type="transmembrane region" description="Helical" evidence="1">
    <location>
        <begin position="52"/>
        <end position="70"/>
    </location>
</feature>
<feature type="domain" description="Potassium channel" evidence="2">
    <location>
        <begin position="210"/>
        <end position="286"/>
    </location>
</feature>
<feature type="transmembrane region" description="Helical" evidence="1">
    <location>
        <begin position="154"/>
        <end position="177"/>
    </location>
</feature>
<dbReference type="EMBL" id="JAJCJQ010000026">
    <property type="protein sequence ID" value="MCB6961857.1"/>
    <property type="molecule type" value="Genomic_DNA"/>
</dbReference>